<dbReference type="KEGG" id="stac:ABII15_23710"/>
<proteinExistence type="predicted"/>
<gene>
    <name evidence="1" type="ORF">ABII15_23710</name>
</gene>
<evidence type="ECO:0000313" key="1">
    <source>
        <dbReference type="EMBL" id="XCJ72781.1"/>
    </source>
</evidence>
<dbReference type="AlphaFoldDB" id="A0AAU8IXD7"/>
<dbReference type="RefSeq" id="WP_353944301.1">
    <property type="nucleotide sequence ID" value="NZ_CP159534.1"/>
</dbReference>
<organism evidence="1">
    <name type="scientific">Streptomyces tabacisoli</name>
    <dbReference type="NCBI Taxonomy" id="3156398"/>
    <lineage>
        <taxon>Bacteria</taxon>
        <taxon>Bacillati</taxon>
        <taxon>Actinomycetota</taxon>
        <taxon>Actinomycetes</taxon>
        <taxon>Kitasatosporales</taxon>
        <taxon>Streptomycetaceae</taxon>
        <taxon>Streptomyces</taxon>
    </lineage>
</organism>
<protein>
    <submittedName>
        <fullName evidence="1">Uncharacterized protein</fullName>
    </submittedName>
</protein>
<sequence>MTFALQVAQDALAAAPRKTTTLTAVWDSVLVRGIGVTSVFRFGTGQYAVFFDRDVSQGTYIATLGTAGTLAFMPPGEITVGPASIPNAVVVLTFGSAGIPFQDRGFHLAVHLPQ</sequence>
<reference evidence="1" key="1">
    <citation type="submission" date="2024-06" db="EMBL/GenBank/DDBJ databases">
        <title>Streptomyces sp. strain HUAS MG91 genome sequences.</title>
        <authorList>
            <person name="Mo P."/>
        </authorList>
    </citation>
    <scope>NUCLEOTIDE SEQUENCE</scope>
    <source>
        <strain evidence="1">HUAS MG91</strain>
    </source>
</reference>
<name>A0AAU8IXD7_9ACTN</name>
<accession>A0AAU8IXD7</accession>
<dbReference type="EMBL" id="CP159534">
    <property type="protein sequence ID" value="XCJ72781.1"/>
    <property type="molecule type" value="Genomic_DNA"/>
</dbReference>